<evidence type="ECO:0000313" key="1">
    <source>
        <dbReference type="EMBL" id="GAA4489199.1"/>
    </source>
</evidence>
<reference evidence="2" key="1">
    <citation type="journal article" date="2019" name="Int. J. Syst. Evol. Microbiol.">
        <title>The Global Catalogue of Microorganisms (GCM) 10K type strain sequencing project: providing services to taxonomists for standard genome sequencing and annotation.</title>
        <authorList>
            <consortium name="The Broad Institute Genomics Platform"/>
            <consortium name="The Broad Institute Genome Sequencing Center for Infectious Disease"/>
            <person name="Wu L."/>
            <person name="Ma J."/>
        </authorList>
    </citation>
    <scope>NUCLEOTIDE SEQUENCE [LARGE SCALE GENOMIC DNA]</scope>
    <source>
        <strain evidence="2">JCM 32206</strain>
    </source>
</reference>
<accession>A0ABP8PPY2</accession>
<name>A0ABP8PPY2_9NOCA</name>
<keyword evidence="2" id="KW-1185">Reference proteome</keyword>
<evidence type="ECO:0000313" key="2">
    <source>
        <dbReference type="Proteomes" id="UP001501183"/>
    </source>
</evidence>
<proteinExistence type="predicted"/>
<dbReference type="RefSeq" id="WP_345352135.1">
    <property type="nucleotide sequence ID" value="NZ_BAABFB010000075.1"/>
</dbReference>
<gene>
    <name evidence="1" type="ORF">GCM10023094_50390</name>
</gene>
<organism evidence="1 2">
    <name type="scientific">Rhodococcus olei</name>
    <dbReference type="NCBI Taxonomy" id="2161675"/>
    <lineage>
        <taxon>Bacteria</taxon>
        <taxon>Bacillati</taxon>
        <taxon>Actinomycetota</taxon>
        <taxon>Actinomycetes</taxon>
        <taxon>Mycobacteriales</taxon>
        <taxon>Nocardiaceae</taxon>
        <taxon>Rhodococcus</taxon>
    </lineage>
</organism>
<dbReference type="Proteomes" id="UP001501183">
    <property type="component" value="Unassembled WGS sequence"/>
</dbReference>
<dbReference type="SUPFAM" id="SSF55729">
    <property type="entry name" value="Acyl-CoA N-acyltransferases (Nat)"/>
    <property type="match status" value="1"/>
</dbReference>
<comment type="caution">
    <text evidence="1">The sequence shown here is derived from an EMBL/GenBank/DDBJ whole genome shotgun (WGS) entry which is preliminary data.</text>
</comment>
<dbReference type="InterPro" id="IPR016181">
    <property type="entry name" value="Acyl_CoA_acyltransferase"/>
</dbReference>
<evidence type="ECO:0008006" key="3">
    <source>
        <dbReference type="Google" id="ProtNLM"/>
    </source>
</evidence>
<dbReference type="EMBL" id="BAABFB010000075">
    <property type="protein sequence ID" value="GAA4489199.1"/>
    <property type="molecule type" value="Genomic_DNA"/>
</dbReference>
<protein>
    <recommendedName>
        <fullName evidence="3">Acetyltransferase (GNAT) family protein</fullName>
    </recommendedName>
</protein>
<sequence length="48" mass="5537">MWLDVPEENEGGRRMHERHGFTVVAAVPLATDVREIGFWVMTRPTADR</sequence>